<accession>A0A9R1PJW4</accession>
<dbReference type="PANTHER" id="PTHR33074">
    <property type="entry name" value="EXPRESSED PROTEIN-RELATED"/>
    <property type="match status" value="1"/>
</dbReference>
<dbReference type="EMBL" id="LT934114">
    <property type="protein sequence ID" value="VAH44682.1"/>
    <property type="molecule type" value="Genomic_DNA"/>
</dbReference>
<gene>
    <name evidence="3" type="ORF">TRITD_2Bv1G082250</name>
</gene>
<evidence type="ECO:0000313" key="3">
    <source>
        <dbReference type="EMBL" id="VAH44682.1"/>
    </source>
</evidence>
<dbReference type="InterPro" id="IPR011676">
    <property type="entry name" value="DUF1618"/>
</dbReference>
<dbReference type="Pfam" id="PF07762">
    <property type="entry name" value="DUF1618"/>
    <property type="match status" value="1"/>
</dbReference>
<dbReference type="Gramene" id="TRITD2Bv1G082250.1">
    <property type="protein sequence ID" value="TRITD2Bv1G082250.1"/>
    <property type="gene ID" value="TRITD2Bv1G082250"/>
</dbReference>
<evidence type="ECO:0000259" key="2">
    <source>
        <dbReference type="Pfam" id="PF07762"/>
    </source>
</evidence>
<keyword evidence="4" id="KW-1185">Reference proteome</keyword>
<name>A0A9R1PJW4_TRITD</name>
<dbReference type="Proteomes" id="UP000324705">
    <property type="component" value="Chromosome 2B"/>
</dbReference>
<protein>
    <recommendedName>
        <fullName evidence="2">DUF1618 domain-containing protein</fullName>
    </recommendedName>
</protein>
<dbReference type="PANTHER" id="PTHR33074:SF97">
    <property type="entry name" value="DUF1618 DOMAIN-CONTAINING PROTEIN"/>
    <property type="match status" value="1"/>
</dbReference>
<organism evidence="3 4">
    <name type="scientific">Triticum turgidum subsp. durum</name>
    <name type="common">Durum wheat</name>
    <name type="synonym">Triticum durum</name>
    <dbReference type="NCBI Taxonomy" id="4567"/>
    <lineage>
        <taxon>Eukaryota</taxon>
        <taxon>Viridiplantae</taxon>
        <taxon>Streptophyta</taxon>
        <taxon>Embryophyta</taxon>
        <taxon>Tracheophyta</taxon>
        <taxon>Spermatophyta</taxon>
        <taxon>Magnoliopsida</taxon>
        <taxon>Liliopsida</taxon>
        <taxon>Poales</taxon>
        <taxon>Poaceae</taxon>
        <taxon>BOP clade</taxon>
        <taxon>Pooideae</taxon>
        <taxon>Triticodae</taxon>
        <taxon>Triticeae</taxon>
        <taxon>Triticinae</taxon>
        <taxon>Triticum</taxon>
    </lineage>
</organism>
<reference evidence="3 4" key="1">
    <citation type="submission" date="2017-09" db="EMBL/GenBank/DDBJ databases">
        <authorList>
            <consortium name="International Durum Wheat Genome Sequencing Consortium (IDWGSC)"/>
            <person name="Milanesi L."/>
        </authorList>
    </citation>
    <scope>NUCLEOTIDE SEQUENCE [LARGE SCALE GENOMIC DNA]</scope>
    <source>
        <strain evidence="4">cv. Svevo</strain>
    </source>
</reference>
<proteinExistence type="predicted"/>
<feature type="domain" description="DUF1618" evidence="2">
    <location>
        <begin position="276"/>
        <end position="412"/>
    </location>
</feature>
<dbReference type="AlphaFoldDB" id="A0A9R1PJW4"/>
<sequence>MAAALPEPRGLDSKPRGGGRSVTERGRREQASLAPLQPRKRKSPAMAAFLPDWMMLERFVFCRESFPDSEGAPFIKADGTSSHGGSFSVAFLVLQPPGISRLYLQWPGGPKEGSQCVLVAAHRNLVLFRLTPEPLIIREAPFVDFRQDHFICGAQSSPSQRSLLLQKIPKCDIPGLLDWRDGKKVTTTRSFDLNPVSILCRGEEEFALAQLNFRRSNDEWGKIEAELCVLRSKVSNRRHEWKSEKWLPIQCEGHERSDLENWRTDRVVPFNKYLCWVNYGGGGIIFCEVFKQKPDIFYLRLPILEPFLHQPPLRFQEASRVVGVTKGSMGCDELRFVDVVCEDSNIIDPLGSGDKEGFTIAYYALRITQSGGMEWDMLFFITCYELWSINPELPHELLKHPVVSMEDPNVVYFLMSERLEHVNKVSVVTLDMSTKRLLPIHPYINGKEDLLGKDADMVRRNATFLQTFLPSELPKFLKSHQIS</sequence>
<dbReference type="OMA" id="PVQCEGH"/>
<evidence type="ECO:0000256" key="1">
    <source>
        <dbReference type="SAM" id="MobiDB-lite"/>
    </source>
</evidence>
<evidence type="ECO:0000313" key="4">
    <source>
        <dbReference type="Proteomes" id="UP000324705"/>
    </source>
</evidence>
<feature type="region of interest" description="Disordered" evidence="1">
    <location>
        <begin position="1"/>
        <end position="40"/>
    </location>
</feature>